<organism evidence="1 2">
    <name type="scientific">Cotesia congregata</name>
    <name type="common">Parasitoid wasp</name>
    <name type="synonym">Apanteles congregatus</name>
    <dbReference type="NCBI Taxonomy" id="51543"/>
    <lineage>
        <taxon>Eukaryota</taxon>
        <taxon>Metazoa</taxon>
        <taxon>Ecdysozoa</taxon>
        <taxon>Arthropoda</taxon>
        <taxon>Hexapoda</taxon>
        <taxon>Insecta</taxon>
        <taxon>Pterygota</taxon>
        <taxon>Neoptera</taxon>
        <taxon>Endopterygota</taxon>
        <taxon>Hymenoptera</taxon>
        <taxon>Apocrita</taxon>
        <taxon>Ichneumonoidea</taxon>
        <taxon>Braconidae</taxon>
        <taxon>Microgastrinae</taxon>
        <taxon>Cotesia</taxon>
    </lineage>
</organism>
<dbReference type="EMBL" id="CAJNRD030001114">
    <property type="protein sequence ID" value="CAG5074013.1"/>
    <property type="molecule type" value="Genomic_DNA"/>
</dbReference>
<keyword evidence="2" id="KW-1185">Reference proteome</keyword>
<accession>A0A8J2H5H4</accession>
<dbReference type="AlphaFoldDB" id="A0A8J2H5H4"/>
<dbReference type="Proteomes" id="UP000786811">
    <property type="component" value="Unassembled WGS sequence"/>
</dbReference>
<proteinExistence type="predicted"/>
<protein>
    <submittedName>
        <fullName evidence="1">Uncharacterized protein</fullName>
    </submittedName>
</protein>
<evidence type="ECO:0000313" key="1">
    <source>
        <dbReference type="EMBL" id="CAG5074013.1"/>
    </source>
</evidence>
<sequence length="204" mass="23614">MYGSRFPSIATFDRRNISFHEDMSEKYDASRRRLAVIISNQPCVPFSIKSNISKMAFSLYTKRPLYYNKRYQIVHLNKNIEDIDFSNCSVPIFGSYRNVSVGPCLLSKDKNTLLCSYNQTEFLPEAMYESPTITLFCNSIENPAKAFLAGLVIQKEFPLENNQEFTISKLEVINVSDMWRAIDQKWKQLYPTAPEESEEFGPIE</sequence>
<reference evidence="1" key="1">
    <citation type="submission" date="2021-04" db="EMBL/GenBank/DDBJ databases">
        <authorList>
            <person name="Chebbi M.A.C M."/>
        </authorList>
    </citation>
    <scope>NUCLEOTIDE SEQUENCE</scope>
</reference>
<evidence type="ECO:0000313" key="2">
    <source>
        <dbReference type="Proteomes" id="UP000786811"/>
    </source>
</evidence>
<gene>
    <name evidence="1" type="ORF">HICCMSTLAB_LOCUS785</name>
</gene>
<name>A0A8J2H5H4_COTCN</name>
<comment type="caution">
    <text evidence="1">The sequence shown here is derived from an EMBL/GenBank/DDBJ whole genome shotgun (WGS) entry which is preliminary data.</text>
</comment>